<evidence type="ECO:0000256" key="1">
    <source>
        <dbReference type="SAM" id="MobiDB-lite"/>
    </source>
</evidence>
<evidence type="ECO:0000313" key="2">
    <source>
        <dbReference type="EMBL" id="RKH67066.1"/>
    </source>
</evidence>
<keyword evidence="3" id="KW-1185">Reference proteome</keyword>
<feature type="compositionally biased region" description="Low complexity" evidence="1">
    <location>
        <begin position="1"/>
        <end position="28"/>
    </location>
</feature>
<dbReference type="AlphaFoldDB" id="A0A3A8QEJ4"/>
<gene>
    <name evidence="2" type="ORF">D7V93_03535</name>
</gene>
<comment type="caution">
    <text evidence="2">The sequence shown here is derived from an EMBL/GenBank/DDBJ whole genome shotgun (WGS) entry which is preliminary data.</text>
</comment>
<evidence type="ECO:0000313" key="3">
    <source>
        <dbReference type="Proteomes" id="UP000272888"/>
    </source>
</evidence>
<sequence length="320" mass="35194">MKVRSRSSSFSSPSSSSSSRPRSNSTPPKLESGPHRKQPPTKTELVNGKNNLKPTDYGVVSPDLQGIRTRRDSKQSGADFADFTSDVRASTNRLTSKPVGNQMLTELNGKTAHVNPGATGTQRKPLTVADIFSGRDASMPMSHAPRHDGTLQSLRPAYRYDGQPSAGQASRINYNEKDPGQRFNSLGHESVHAWRAANGLQVSPLAASKHADAAVFKKYPEHSANMKDTVETRLRLTEEFETVGLRRTPNTPNNWAPTENAIRKEHGLPSRQDYSGMRPEGNQNDANLKDYDLGSDDRNRFQKLMGTPSPFGKILGDLEK</sequence>
<dbReference type="Pfam" id="PF14891">
    <property type="entry name" value="Peptidase_M91"/>
    <property type="match status" value="1"/>
</dbReference>
<organism evidence="2 3">
    <name type="scientific">Corallococcus llansteffanensis</name>
    <dbReference type="NCBI Taxonomy" id="2316731"/>
    <lineage>
        <taxon>Bacteria</taxon>
        <taxon>Pseudomonadati</taxon>
        <taxon>Myxococcota</taxon>
        <taxon>Myxococcia</taxon>
        <taxon>Myxococcales</taxon>
        <taxon>Cystobacterineae</taxon>
        <taxon>Myxococcaceae</taxon>
        <taxon>Corallococcus</taxon>
    </lineage>
</organism>
<dbReference type="InterPro" id="IPR028208">
    <property type="entry name" value="Effector_pro_NleD-like"/>
</dbReference>
<feature type="region of interest" description="Disordered" evidence="1">
    <location>
        <begin position="1"/>
        <end position="79"/>
    </location>
</feature>
<feature type="region of interest" description="Disordered" evidence="1">
    <location>
        <begin position="246"/>
        <end position="320"/>
    </location>
</feature>
<name>A0A3A8QEJ4_9BACT</name>
<protein>
    <submittedName>
        <fullName evidence="2">Uncharacterized protein</fullName>
    </submittedName>
</protein>
<dbReference type="Proteomes" id="UP000272888">
    <property type="component" value="Unassembled WGS sequence"/>
</dbReference>
<reference evidence="3" key="1">
    <citation type="submission" date="2018-09" db="EMBL/GenBank/DDBJ databases">
        <authorList>
            <person name="Livingstone P.G."/>
            <person name="Whitworth D.E."/>
        </authorList>
    </citation>
    <scope>NUCLEOTIDE SEQUENCE [LARGE SCALE GENOMIC DNA]</scope>
    <source>
        <strain evidence="3">CA051B</strain>
    </source>
</reference>
<accession>A0A3A8QEJ4</accession>
<dbReference type="EMBL" id="RAWB01000021">
    <property type="protein sequence ID" value="RKH67066.1"/>
    <property type="molecule type" value="Genomic_DNA"/>
</dbReference>
<proteinExistence type="predicted"/>
<dbReference type="RefSeq" id="WP_120642018.1">
    <property type="nucleotide sequence ID" value="NZ_RAWB01000021.1"/>
</dbReference>
<feature type="compositionally biased region" description="Basic and acidic residues" evidence="1">
    <location>
        <begin position="287"/>
        <end position="300"/>
    </location>
</feature>
<feature type="compositionally biased region" description="Polar residues" evidence="1">
    <location>
        <begin position="248"/>
        <end position="257"/>
    </location>
</feature>